<organism evidence="2 3">
    <name type="scientific">Morus notabilis</name>
    <dbReference type="NCBI Taxonomy" id="981085"/>
    <lineage>
        <taxon>Eukaryota</taxon>
        <taxon>Viridiplantae</taxon>
        <taxon>Streptophyta</taxon>
        <taxon>Embryophyta</taxon>
        <taxon>Tracheophyta</taxon>
        <taxon>Spermatophyta</taxon>
        <taxon>Magnoliopsida</taxon>
        <taxon>eudicotyledons</taxon>
        <taxon>Gunneridae</taxon>
        <taxon>Pentapetalae</taxon>
        <taxon>rosids</taxon>
        <taxon>fabids</taxon>
        <taxon>Rosales</taxon>
        <taxon>Moraceae</taxon>
        <taxon>Moreae</taxon>
        <taxon>Morus</taxon>
    </lineage>
</organism>
<dbReference type="AlphaFoldDB" id="W9RDW4"/>
<evidence type="ECO:0000313" key="3">
    <source>
        <dbReference type="Proteomes" id="UP000030645"/>
    </source>
</evidence>
<sequence>MLKRRTQMTPSTGPTRIKEPSKGRRLRNRDKQPAVTMSAPEAKKLRHEDTRKPRLFQKYDSYHELTVGVEEVFNQVGRRNLLRRSDPMKSDPSRRNQKKFCRFHGDVGHHTNDCADLKDEIKRVIHEGRLQKFRAERRP</sequence>
<name>W9RDW4_9ROSA</name>
<evidence type="ECO:0000313" key="2">
    <source>
        <dbReference type="EMBL" id="EXB66605.1"/>
    </source>
</evidence>
<protein>
    <recommendedName>
        <fullName evidence="4">Reverse transcriptase domain-containing protein</fullName>
    </recommendedName>
</protein>
<accession>W9RDW4</accession>
<proteinExistence type="predicted"/>
<keyword evidence="3" id="KW-1185">Reference proteome</keyword>
<feature type="region of interest" description="Disordered" evidence="1">
    <location>
        <begin position="1"/>
        <end position="52"/>
    </location>
</feature>
<gene>
    <name evidence="2" type="ORF">L484_024901</name>
</gene>
<evidence type="ECO:0008006" key="4">
    <source>
        <dbReference type="Google" id="ProtNLM"/>
    </source>
</evidence>
<evidence type="ECO:0000256" key="1">
    <source>
        <dbReference type="SAM" id="MobiDB-lite"/>
    </source>
</evidence>
<dbReference type="Proteomes" id="UP000030645">
    <property type="component" value="Unassembled WGS sequence"/>
</dbReference>
<reference evidence="3" key="1">
    <citation type="submission" date="2013-01" db="EMBL/GenBank/DDBJ databases">
        <title>Draft Genome Sequence of a Mulberry Tree, Morus notabilis C.K. Schneid.</title>
        <authorList>
            <person name="He N."/>
            <person name="Zhao S."/>
        </authorList>
    </citation>
    <scope>NUCLEOTIDE SEQUENCE</scope>
</reference>
<dbReference type="EMBL" id="KE344550">
    <property type="protein sequence ID" value="EXB66605.1"/>
    <property type="molecule type" value="Genomic_DNA"/>
</dbReference>
<feature type="compositionally biased region" description="Basic and acidic residues" evidence="1">
    <location>
        <begin position="41"/>
        <end position="52"/>
    </location>
</feature>